<proteinExistence type="predicted"/>
<gene>
    <name evidence="1" type="ORF">CALK_0656</name>
</gene>
<dbReference type="Proteomes" id="UP000017148">
    <property type="component" value="Unassembled WGS sequence"/>
</dbReference>
<dbReference type="AlphaFoldDB" id="U7DBE1"/>
<dbReference type="RefSeq" id="WP_022636177.1">
    <property type="nucleotide sequence ID" value="NZ_ASJR01000004.1"/>
</dbReference>
<protein>
    <recommendedName>
        <fullName evidence="3">Lipoprotein</fullName>
    </recommendedName>
</protein>
<dbReference type="EMBL" id="ASJR01000004">
    <property type="protein sequence ID" value="ERP38878.1"/>
    <property type="molecule type" value="Genomic_DNA"/>
</dbReference>
<reference evidence="1 2" key="1">
    <citation type="journal article" date="2013" name="Environ. Microbiol.">
        <title>Genome analysis of Chitinivibrio alkaliphilus gen. nov., sp. nov., a novel extremely haloalkaliphilic anaerobic chitinolytic bacterium from the candidate phylum Termite Group 3.</title>
        <authorList>
            <person name="Sorokin D.Y."/>
            <person name="Gumerov V.M."/>
            <person name="Rakitin A.L."/>
            <person name="Beletsky A.V."/>
            <person name="Damste J.S."/>
            <person name="Muyzer G."/>
            <person name="Mardanov A.V."/>
            <person name="Ravin N.V."/>
        </authorList>
    </citation>
    <scope>NUCLEOTIDE SEQUENCE [LARGE SCALE GENOMIC DNA]</scope>
    <source>
        <strain evidence="1 2">ACht1</strain>
    </source>
</reference>
<dbReference type="PROSITE" id="PS51257">
    <property type="entry name" value="PROKAR_LIPOPROTEIN"/>
    <property type="match status" value="1"/>
</dbReference>
<dbReference type="STRING" id="1313304.CALK_0656"/>
<evidence type="ECO:0008006" key="3">
    <source>
        <dbReference type="Google" id="ProtNLM"/>
    </source>
</evidence>
<accession>U7DBE1</accession>
<organism evidence="1 2">
    <name type="scientific">Chitinivibrio alkaliphilus ACht1</name>
    <dbReference type="NCBI Taxonomy" id="1313304"/>
    <lineage>
        <taxon>Bacteria</taxon>
        <taxon>Pseudomonadati</taxon>
        <taxon>Fibrobacterota</taxon>
        <taxon>Chitinivibrionia</taxon>
        <taxon>Chitinivibrionales</taxon>
        <taxon>Chitinivibrionaceae</taxon>
        <taxon>Chitinivibrio</taxon>
    </lineage>
</organism>
<evidence type="ECO:0000313" key="1">
    <source>
        <dbReference type="EMBL" id="ERP38878.1"/>
    </source>
</evidence>
<evidence type="ECO:0000313" key="2">
    <source>
        <dbReference type="Proteomes" id="UP000017148"/>
    </source>
</evidence>
<name>U7DBE1_9BACT</name>
<comment type="caution">
    <text evidence="1">The sequence shown here is derived from an EMBL/GenBank/DDBJ whole genome shotgun (WGS) entry which is preliminary data.</text>
</comment>
<keyword evidence="2" id="KW-1185">Reference proteome</keyword>
<sequence length="59" mass="6866">MRILFLFMFFWAMAACSSSQELPPCMEERGITSCHDLFDAIQADPANMELIDCYEEHCR</sequence>